<dbReference type="GeneID" id="64978831"/>
<reference evidence="2" key="2">
    <citation type="submission" date="2021-02" db="EMBL/GenBank/DDBJ databases">
        <title>Aspergillus puulaauensis MK2 genome sequence.</title>
        <authorList>
            <person name="Futagami T."/>
            <person name="Mori K."/>
            <person name="Kadooka C."/>
            <person name="Tanaka T."/>
        </authorList>
    </citation>
    <scope>NUCLEOTIDE SEQUENCE</scope>
    <source>
        <strain evidence="2">MK2</strain>
    </source>
</reference>
<evidence type="ECO:0000256" key="1">
    <source>
        <dbReference type="SAM" id="MobiDB-lite"/>
    </source>
</evidence>
<protein>
    <recommendedName>
        <fullName evidence="4">Histone chaperone domain-containing protein</fullName>
    </recommendedName>
</protein>
<evidence type="ECO:0000313" key="2">
    <source>
        <dbReference type="EMBL" id="BCS28834.1"/>
    </source>
</evidence>
<evidence type="ECO:0008006" key="4">
    <source>
        <dbReference type="Google" id="ProtNLM"/>
    </source>
</evidence>
<reference evidence="2" key="1">
    <citation type="submission" date="2021-01" db="EMBL/GenBank/DDBJ databases">
        <authorList>
            <consortium name="Aspergillus puulaauensis MK2 genome sequencing consortium"/>
            <person name="Kazuki M."/>
            <person name="Futagami T."/>
        </authorList>
    </citation>
    <scope>NUCLEOTIDE SEQUENCE</scope>
    <source>
        <strain evidence="2">MK2</strain>
    </source>
</reference>
<feature type="region of interest" description="Disordered" evidence="1">
    <location>
        <begin position="51"/>
        <end position="101"/>
    </location>
</feature>
<accession>A0A7R7XWL4</accession>
<gene>
    <name evidence="2" type="ORF">APUU_70404A</name>
</gene>
<dbReference type="OrthoDB" id="4357148at2759"/>
<organism evidence="2 3">
    <name type="scientific">Aspergillus puulaauensis</name>
    <dbReference type="NCBI Taxonomy" id="1220207"/>
    <lineage>
        <taxon>Eukaryota</taxon>
        <taxon>Fungi</taxon>
        <taxon>Dikarya</taxon>
        <taxon>Ascomycota</taxon>
        <taxon>Pezizomycotina</taxon>
        <taxon>Eurotiomycetes</taxon>
        <taxon>Eurotiomycetidae</taxon>
        <taxon>Eurotiales</taxon>
        <taxon>Aspergillaceae</taxon>
        <taxon>Aspergillus</taxon>
    </lineage>
</organism>
<dbReference type="Proteomes" id="UP000654913">
    <property type="component" value="Chromosome 7"/>
</dbReference>
<dbReference type="KEGG" id="apuu:APUU_70404A"/>
<proteinExistence type="predicted"/>
<evidence type="ECO:0000313" key="3">
    <source>
        <dbReference type="Proteomes" id="UP000654913"/>
    </source>
</evidence>
<dbReference type="RefSeq" id="XP_041561020.1">
    <property type="nucleotide sequence ID" value="XM_041695273.1"/>
</dbReference>
<feature type="compositionally biased region" description="Acidic residues" evidence="1">
    <location>
        <begin position="11"/>
        <end position="25"/>
    </location>
</feature>
<feature type="compositionally biased region" description="Basic residues" evidence="1">
    <location>
        <begin position="90"/>
        <end position="101"/>
    </location>
</feature>
<feature type="region of interest" description="Disordered" evidence="1">
    <location>
        <begin position="1"/>
        <end position="25"/>
    </location>
</feature>
<name>A0A7R7XWL4_9EURO</name>
<keyword evidence="3" id="KW-1185">Reference proteome</keyword>
<dbReference type="AlphaFoldDB" id="A0A7R7XWL4"/>
<sequence length="101" mass="11287">MSNRAERAAEDEYEADYDNYNPIEEEDEIAPTAYVYEPGDRGFTMGVPVQRDEARHADPMQPPFSNTDAQLARGEKEAADQSNIMGGKGRQLRHGKPQAES</sequence>
<feature type="compositionally biased region" description="Basic and acidic residues" evidence="1">
    <location>
        <begin position="1"/>
        <end position="10"/>
    </location>
</feature>
<dbReference type="EMBL" id="AP024449">
    <property type="protein sequence ID" value="BCS28834.1"/>
    <property type="molecule type" value="Genomic_DNA"/>
</dbReference>